<feature type="repeat" description="Filamin" evidence="2">
    <location>
        <begin position="515"/>
        <end position="635"/>
    </location>
</feature>
<feature type="repeat" description="Filamin" evidence="2">
    <location>
        <begin position="461"/>
        <end position="513"/>
    </location>
</feature>
<sequence>MGGTGGRGGAKIDLAAILALRPAMSKKHRVGEFGSGKLTVPRAKPGTVVPENCTAEGPGLEGAVLKVPGRFTITCRDAEHEPVAPSEAEQFTIDIVGQTKPDHSLIESADGRLTVCIGCLPLITCLRLNVMPEYRLNIRVNGIHIKGSPFTAEAAAGSIDPSRSTIKGEVGPVQSTCRAGDTVRFTIEARDQHGNLANYPPLDRVKYDLKVTVGGPGAVDVDKDPLLNGLQPVGLPFQIVGEYWVEVRGQCGKLVKGGRFKIECLRTPVEARFCFVPDVSTMGASGAALKKAEAGRTMSFDIESRDPYGNRCEALPELQKLPNCAFSLKLDFREGVNDYGDETIIGENRAYDEAKTTISGSVAALEELGTFIASYKVLRAGKFALSIEYNQAPLRGSPFTLEVVPGPAHAKACMRLHCADSKAPLPILVAGNRASFLLLARDNFNNPRLVGGETTLQAGLVAVQGPEKVGCDIVDKGDGTYEIFYSATVTGEYMCSVNLNNEPVKGAPFKLKVQPGPTHAPTCIVSGFAMKTGQLDTLEAFMLEARDALNNPRGYGCDKVVCVIKGPGGKPPAPFEDDPRFSERSATVRDCEDGHYELSYCINTIGRYKIYLSIADAADHNPPQPLRGSPFDLAITGNRASAKESKVKKAPPKATAGEEVKIEIEACDDFGERRRFGGEPFGLTISGGDPGPSEMVDNGDGTYQFKLKPTKAGDYKVGVQLYGDQIGGSPFSLHVDAGPAHPPSCVATGRGVGGAGASGRGLRRVDAGATAAFAVQTWDIHGNIAEPPLSDFDVKIIGLTSNIQPKCHGRRRPKGRYTFNYMTQLAGEYEVHIRLPWLVTSTQQTKFSGTKTVEKVEMQHIAGSPFRVSVVPGPMHPPACALRWISPRDVPSRLDWSTAATLKVNQWVQLSVRSRDRFHNEIHHGGDGVTMVLQSVDPAPMASSYVGTSDEGSTVINPARPKGMKPPHLCFNGTVVDNGDGTYDCRAMTTVAGDYNVIIDASRKLDPEAEAEAAAEAKLAADEAAAMLAEGGDEEPVPEPDPEVERLLAVAAVTAAGPRRCMSFAAAVKLSMRVAAARKRQKGAQKGAARMMLPTVYLPEETSPNTSTVSGTALWEARVMQRATWTIQSRDRYNNRTSEPHTSFAVLVAHVPAPTEASETVVETDAAESNDVSLTMSSTKTGDVSVTWLFRRSGTYRVHVSLHGVPLRCSPLTCTVTQPKRADRMASHGLPWREEHMSVWETRLEDVTAHTIKALSRPNGPELVFGPDLARSWALARQDASAQADPGEYEERRKAGEAGGIAGSLGRNFHRKRVAMLHYRLVSLADDLKAGGVGSASSPRGGLAAQYSCTPAATRFDEAH</sequence>
<reference evidence="4" key="1">
    <citation type="journal article" date="2015" name="PLoS Genet.">
        <title>Genome Sequence and Transcriptome Analyses of Chrysochromulina tobin: Metabolic Tools for Enhanced Algal Fitness in the Prominent Order Prymnesiales (Haptophyceae).</title>
        <authorList>
            <person name="Hovde B.T."/>
            <person name="Deodato C.R."/>
            <person name="Hunsperger H.M."/>
            <person name="Ryken S.A."/>
            <person name="Yost W."/>
            <person name="Jha R.K."/>
            <person name="Patterson J."/>
            <person name="Monnat R.J. Jr."/>
            <person name="Barlow S.B."/>
            <person name="Starkenburg S.R."/>
            <person name="Cattolico R.A."/>
        </authorList>
    </citation>
    <scope>NUCLEOTIDE SEQUENCE</scope>
    <source>
        <strain evidence="4">CCMP291</strain>
    </source>
</reference>
<accession>A0A0M0JRD0</accession>
<feature type="repeat" description="Filamin" evidence="2">
    <location>
        <begin position="632"/>
        <end position="735"/>
    </location>
</feature>
<feature type="repeat" description="Filamin" evidence="2">
    <location>
        <begin position="1099"/>
        <end position="1216"/>
    </location>
</feature>
<dbReference type="Gene3D" id="2.60.40.10">
    <property type="entry name" value="Immunoglobulins"/>
    <property type="match status" value="8"/>
</dbReference>
<feature type="repeat" description="Filamin" evidence="2">
    <location>
        <begin position="757"/>
        <end position="870"/>
    </location>
</feature>
<gene>
    <name evidence="3" type="ORF">Ctob_005754</name>
</gene>
<protein>
    <submittedName>
        <fullName evidence="3">Gelation factor</fullName>
    </submittedName>
</protein>
<dbReference type="PANTHER" id="PTHR38537:SF8">
    <property type="entry name" value="FILAMIN-A"/>
    <property type="match status" value="1"/>
</dbReference>
<keyword evidence="1" id="KW-0677">Repeat</keyword>
<comment type="caution">
    <text evidence="3">The sequence shown here is derived from an EMBL/GenBank/DDBJ whole genome shotgun (WGS) entry which is preliminary data.</text>
</comment>
<feature type="non-terminal residue" evidence="3">
    <location>
        <position position="1360"/>
    </location>
</feature>
<dbReference type="Proteomes" id="UP000037460">
    <property type="component" value="Unassembled WGS sequence"/>
</dbReference>
<feature type="repeat" description="Filamin" evidence="2">
    <location>
        <begin position="45"/>
        <end position="154"/>
    </location>
</feature>
<organism evidence="3 4">
    <name type="scientific">Chrysochromulina tobinii</name>
    <dbReference type="NCBI Taxonomy" id="1460289"/>
    <lineage>
        <taxon>Eukaryota</taxon>
        <taxon>Haptista</taxon>
        <taxon>Haptophyta</taxon>
        <taxon>Prymnesiophyceae</taxon>
        <taxon>Prymnesiales</taxon>
        <taxon>Chrysochromulinaceae</taxon>
        <taxon>Chrysochromulina</taxon>
    </lineage>
</organism>
<keyword evidence="4" id="KW-1185">Reference proteome</keyword>
<dbReference type="InterPro" id="IPR017868">
    <property type="entry name" value="Filamin/ABP280_repeat-like"/>
</dbReference>
<evidence type="ECO:0000256" key="1">
    <source>
        <dbReference type="ARBA" id="ARBA00022737"/>
    </source>
</evidence>
<dbReference type="Pfam" id="PF00630">
    <property type="entry name" value="Filamin"/>
    <property type="match status" value="7"/>
</dbReference>
<dbReference type="SMART" id="SM00557">
    <property type="entry name" value="IG_FLMN"/>
    <property type="match status" value="6"/>
</dbReference>
<name>A0A0M0JRD0_9EUKA</name>
<dbReference type="InterPro" id="IPR013783">
    <property type="entry name" value="Ig-like_fold"/>
</dbReference>
<dbReference type="InterPro" id="IPR001298">
    <property type="entry name" value="Filamin/ABP280_rpt"/>
</dbReference>
<dbReference type="SUPFAM" id="SSF81296">
    <property type="entry name" value="E set domains"/>
    <property type="match status" value="8"/>
</dbReference>
<dbReference type="InterPro" id="IPR014756">
    <property type="entry name" value="Ig_E-set"/>
</dbReference>
<evidence type="ECO:0000256" key="2">
    <source>
        <dbReference type="PROSITE-ProRule" id="PRU00087"/>
    </source>
</evidence>
<dbReference type="EMBL" id="JWZX01002454">
    <property type="protein sequence ID" value="KOO29154.1"/>
    <property type="molecule type" value="Genomic_DNA"/>
</dbReference>
<dbReference type="GO" id="GO:0051015">
    <property type="term" value="F:actin filament binding"/>
    <property type="evidence" value="ECO:0007669"/>
    <property type="project" value="InterPro"/>
</dbReference>
<dbReference type="GO" id="GO:0030036">
    <property type="term" value="P:actin cytoskeleton organization"/>
    <property type="evidence" value="ECO:0007669"/>
    <property type="project" value="InterPro"/>
</dbReference>
<proteinExistence type="predicted"/>
<evidence type="ECO:0000313" key="4">
    <source>
        <dbReference type="Proteomes" id="UP000037460"/>
    </source>
</evidence>
<dbReference type="PANTHER" id="PTHR38537">
    <property type="entry name" value="JITTERBUG, ISOFORM N"/>
    <property type="match status" value="1"/>
</dbReference>
<dbReference type="InterPro" id="IPR044801">
    <property type="entry name" value="Filamin"/>
</dbReference>
<feature type="repeat" description="Filamin" evidence="2">
    <location>
        <begin position="274"/>
        <end position="403"/>
    </location>
</feature>
<dbReference type="OrthoDB" id="5334309at2759"/>
<evidence type="ECO:0000313" key="3">
    <source>
        <dbReference type="EMBL" id="KOO29154.1"/>
    </source>
</evidence>
<dbReference type="PROSITE" id="PS50194">
    <property type="entry name" value="FILAMIN_REPEAT"/>
    <property type="match status" value="7"/>
</dbReference>